<dbReference type="RefSeq" id="WP_090184220.1">
    <property type="nucleotide sequence ID" value="NZ_LT629705.1"/>
</dbReference>
<accession>A0A1H0PBC7</accession>
<dbReference type="AlphaFoldDB" id="A0A1H0PBC7"/>
<proteinExistence type="predicted"/>
<dbReference type="GO" id="GO:0070778">
    <property type="term" value="P:L-aspartate transmembrane transport"/>
    <property type="evidence" value="ECO:0007669"/>
    <property type="project" value="TreeGrafter"/>
</dbReference>
<evidence type="ECO:0000256" key="6">
    <source>
        <dbReference type="ARBA" id="ARBA00022847"/>
    </source>
</evidence>
<feature type="transmembrane region" description="Helical" evidence="10">
    <location>
        <begin position="221"/>
        <end position="244"/>
    </location>
</feature>
<evidence type="ECO:0000256" key="8">
    <source>
        <dbReference type="ARBA" id="ARBA00023136"/>
    </source>
</evidence>
<dbReference type="FunFam" id="1.10.3860.10:FF:000001">
    <property type="entry name" value="C4-dicarboxylate transport protein"/>
    <property type="match status" value="1"/>
</dbReference>
<protein>
    <submittedName>
        <fullName evidence="11">Aerobic C4-dicarboxylate transport protein</fullName>
    </submittedName>
</protein>
<evidence type="ECO:0000256" key="7">
    <source>
        <dbReference type="ARBA" id="ARBA00022989"/>
    </source>
</evidence>
<evidence type="ECO:0000256" key="5">
    <source>
        <dbReference type="ARBA" id="ARBA00022692"/>
    </source>
</evidence>
<evidence type="ECO:0000256" key="2">
    <source>
        <dbReference type="ARBA" id="ARBA00022448"/>
    </source>
</evidence>
<comment type="subcellular location">
    <subcellularLocation>
        <location evidence="1">Cell membrane</location>
        <topology evidence="1">Multi-pass membrane protein</topology>
    </subcellularLocation>
</comment>
<keyword evidence="5 10" id="KW-0812">Transmembrane</keyword>
<reference evidence="11 12" key="1">
    <citation type="submission" date="2016-10" db="EMBL/GenBank/DDBJ databases">
        <authorList>
            <person name="de Groot N.N."/>
        </authorList>
    </citation>
    <scope>NUCLEOTIDE SEQUENCE [LARGE SCALE GENOMIC DNA]</scope>
    <source>
        <strain evidence="11 12">CECT 7543</strain>
    </source>
</reference>
<keyword evidence="2" id="KW-0813">Transport</keyword>
<dbReference type="Pfam" id="PF00375">
    <property type="entry name" value="SDF"/>
    <property type="match status" value="1"/>
</dbReference>
<dbReference type="EMBL" id="LT629705">
    <property type="protein sequence ID" value="SDP02427.1"/>
    <property type="molecule type" value="Genomic_DNA"/>
</dbReference>
<evidence type="ECO:0000256" key="1">
    <source>
        <dbReference type="ARBA" id="ARBA00004651"/>
    </source>
</evidence>
<name>A0A1H0PBC7_9PSED</name>
<dbReference type="GO" id="GO:0015366">
    <property type="term" value="F:malate:proton symporter activity"/>
    <property type="evidence" value="ECO:0007669"/>
    <property type="project" value="TreeGrafter"/>
</dbReference>
<keyword evidence="7 10" id="KW-1133">Transmembrane helix</keyword>
<feature type="transmembrane region" description="Helical" evidence="10">
    <location>
        <begin position="147"/>
        <end position="165"/>
    </location>
</feature>
<dbReference type="PANTHER" id="PTHR42865:SF1">
    <property type="entry name" value="AEROBIC C4-DICARBOXYLATE TRANSPORT PROTEIN"/>
    <property type="match status" value="1"/>
</dbReference>
<feature type="region of interest" description="Disordered" evidence="9">
    <location>
        <begin position="405"/>
        <end position="446"/>
    </location>
</feature>
<keyword evidence="8 10" id="KW-0472">Membrane</keyword>
<sequence length="446" mass="47160">MNQLKKLHVQVLIALVAAVILGFAAPQWAVAMKPLGQAFIALLKMMLAPIVFVTLVHGLTHVQDMRKLGRLGVKSLIYFEVVSTVAMLIGFILVNVVEPGVGLHATSLNESSEAIKATSGAGSVSMINYLLGLIPHTLVDAFAKGDIIQVLIISVLAGIAINRVCGPDSVAVKAIGEAQSILFKMLSFIMKLAPLGAFGAMAAAIGSYGGDTLLYLLKLIAVYYAASLIFVFGILGSISWSIGLPFGSVLRLIRDEILLVFGTASGEVVFPRLIEKLQRSGCDEVVVGFVLPAGYSFNLDGTAIYMAIAIGFIAQATDTPFSLVQQLGLLAILSITSKGGTTVAGGAFIKLAATLQSVQTLPLSGLGLLFGIDRIMATATALTNIVGNTVAVFAIARWEGAFNPEDFERETGRKPSRSLLRPPVENQSDEDPIEPAHKSHVHSPRP</sequence>
<evidence type="ECO:0000256" key="9">
    <source>
        <dbReference type="SAM" id="MobiDB-lite"/>
    </source>
</evidence>
<keyword evidence="6" id="KW-0769">Symport</keyword>
<dbReference type="PANTHER" id="PTHR42865">
    <property type="entry name" value="PROTON/GLUTAMATE-ASPARTATE SYMPORTER"/>
    <property type="match status" value="1"/>
</dbReference>
<dbReference type="Gene3D" id="1.10.3860.10">
    <property type="entry name" value="Sodium:dicarboxylate symporter"/>
    <property type="match status" value="1"/>
</dbReference>
<organism evidence="11 12">
    <name type="scientific">Pseudomonas arsenicoxydans</name>
    <dbReference type="NCBI Taxonomy" id="702115"/>
    <lineage>
        <taxon>Bacteria</taxon>
        <taxon>Pseudomonadati</taxon>
        <taxon>Pseudomonadota</taxon>
        <taxon>Gammaproteobacteria</taxon>
        <taxon>Pseudomonadales</taxon>
        <taxon>Pseudomonadaceae</taxon>
        <taxon>Pseudomonas</taxon>
    </lineage>
</organism>
<keyword evidence="4" id="KW-0997">Cell inner membrane</keyword>
<feature type="transmembrane region" description="Helical" evidence="10">
    <location>
        <begin position="186"/>
        <end position="209"/>
    </location>
</feature>
<dbReference type="SUPFAM" id="SSF118215">
    <property type="entry name" value="Proton glutamate symport protein"/>
    <property type="match status" value="1"/>
</dbReference>
<evidence type="ECO:0000313" key="12">
    <source>
        <dbReference type="Proteomes" id="UP000198827"/>
    </source>
</evidence>
<dbReference type="InterPro" id="IPR001991">
    <property type="entry name" value="Na-dicarboxylate_symporter"/>
</dbReference>
<dbReference type="InterPro" id="IPR036458">
    <property type="entry name" value="Na:dicarbo_symporter_sf"/>
</dbReference>
<evidence type="ECO:0000256" key="10">
    <source>
        <dbReference type="SAM" id="Phobius"/>
    </source>
</evidence>
<feature type="transmembrane region" description="Helical" evidence="10">
    <location>
        <begin position="7"/>
        <end position="29"/>
    </location>
</feature>
<evidence type="ECO:0000256" key="3">
    <source>
        <dbReference type="ARBA" id="ARBA00022475"/>
    </source>
</evidence>
<evidence type="ECO:0000256" key="4">
    <source>
        <dbReference type="ARBA" id="ARBA00022519"/>
    </source>
</evidence>
<dbReference type="Proteomes" id="UP000198827">
    <property type="component" value="Chromosome I"/>
</dbReference>
<dbReference type="GO" id="GO:0005886">
    <property type="term" value="C:plasma membrane"/>
    <property type="evidence" value="ECO:0007669"/>
    <property type="project" value="UniProtKB-SubCell"/>
</dbReference>
<dbReference type="OrthoDB" id="9766690at2"/>
<dbReference type="GO" id="GO:0015141">
    <property type="term" value="F:succinate transmembrane transporter activity"/>
    <property type="evidence" value="ECO:0007669"/>
    <property type="project" value="TreeGrafter"/>
</dbReference>
<feature type="transmembrane region" description="Helical" evidence="10">
    <location>
        <begin position="76"/>
        <end position="97"/>
    </location>
</feature>
<gene>
    <name evidence="11" type="ORF">SAMN04489798_4491</name>
</gene>
<dbReference type="PRINTS" id="PR00173">
    <property type="entry name" value="EDTRNSPORT"/>
</dbReference>
<dbReference type="GO" id="GO:0015138">
    <property type="term" value="F:fumarate transmembrane transporter activity"/>
    <property type="evidence" value="ECO:0007669"/>
    <property type="project" value="TreeGrafter"/>
</dbReference>
<evidence type="ECO:0000313" key="11">
    <source>
        <dbReference type="EMBL" id="SDP02427.1"/>
    </source>
</evidence>
<feature type="transmembrane region" description="Helical" evidence="10">
    <location>
        <begin position="35"/>
        <end position="56"/>
    </location>
</feature>
<keyword evidence="3" id="KW-1003">Cell membrane</keyword>